<evidence type="ECO:0008006" key="5">
    <source>
        <dbReference type="Google" id="ProtNLM"/>
    </source>
</evidence>
<protein>
    <recommendedName>
        <fullName evidence="5">DUF4175 domain-containing protein</fullName>
    </recommendedName>
</protein>
<dbReference type="EMBL" id="QKTW01000028">
    <property type="protein sequence ID" value="PZF70932.1"/>
    <property type="molecule type" value="Genomic_DNA"/>
</dbReference>
<feature type="compositionally biased region" description="Basic and acidic residues" evidence="1">
    <location>
        <begin position="1106"/>
        <end position="1117"/>
    </location>
</feature>
<feature type="compositionally biased region" description="Polar residues" evidence="1">
    <location>
        <begin position="1022"/>
        <end position="1033"/>
    </location>
</feature>
<reference evidence="3 4" key="1">
    <citation type="submission" date="2018-06" db="EMBL/GenBank/DDBJ databases">
        <title>Mucibacter soli gen. nov., sp. nov., a new member of the family Chitinophagaceae producing mucin.</title>
        <authorList>
            <person name="Kim M.-K."/>
            <person name="Park S."/>
            <person name="Kim T.-S."/>
            <person name="Joung Y."/>
            <person name="Han J.-H."/>
            <person name="Kim S.B."/>
        </authorList>
    </citation>
    <scope>NUCLEOTIDE SEQUENCE [LARGE SCALE GENOMIC DNA]</scope>
    <source>
        <strain evidence="3 4">R1-15</strain>
    </source>
</reference>
<dbReference type="OrthoDB" id="9812498at2"/>
<evidence type="ECO:0000313" key="4">
    <source>
        <dbReference type="Proteomes" id="UP000248745"/>
    </source>
</evidence>
<feature type="transmembrane region" description="Helical" evidence="2">
    <location>
        <begin position="44"/>
        <end position="61"/>
    </location>
</feature>
<evidence type="ECO:0000256" key="2">
    <source>
        <dbReference type="SAM" id="Phobius"/>
    </source>
</evidence>
<feature type="compositionally biased region" description="Low complexity" evidence="1">
    <location>
        <begin position="594"/>
        <end position="605"/>
    </location>
</feature>
<feature type="compositionally biased region" description="Low complexity" evidence="1">
    <location>
        <begin position="991"/>
        <end position="1009"/>
    </location>
</feature>
<name>A0A2W2ABE0_9BACT</name>
<feature type="region of interest" description="Disordered" evidence="1">
    <location>
        <begin position="697"/>
        <end position="718"/>
    </location>
</feature>
<feature type="region of interest" description="Disordered" evidence="1">
    <location>
        <begin position="934"/>
        <end position="1040"/>
    </location>
</feature>
<feature type="compositionally biased region" description="Gly residues" evidence="1">
    <location>
        <begin position="1010"/>
        <end position="1019"/>
    </location>
</feature>
<keyword evidence="2" id="KW-0812">Transmembrane</keyword>
<sequence length="1171" mass="133022">MILSTAEGVILQEGFMPQDNPMNNYDRLISSLDAFIRKYYANQLIRGSLLLLICLLLYILTASLSEYYFYLPVWLKVTIVTLFVGVGSFALIAWVIIPLLRMSKLGKVISHETAAVIIGRHFPEVSDKLLNILQLKQHSETNASQELIAASIDQKASQISVVPFAQAVDFTKNKKLLPYLLPLLLIGVFILIAAPNVFKDASERLLQPTKTFEKPAPFRFVILSNPLQASRNSDFTLQVSAEGNALPAEMAVDLNGEHVPMQSIGASKFQYTFKNMTDAVSFRLFAAGFYSQSYTIKVAQKPLLKAFKVQIDYPEYIGKKDEIRNSLGDMTLPVGTTVRWGFIAEHTDDAHIRFANGSPINLPANGGMFGYSFRFMNDTSYTLLLKNKQSIAADSFQYHVQIIPDQFPVIQLQEHRDTVSGKQILLTGTAGDDYGVSKVVFNFSISNEKGQALTQKSIPLKITPGALTTFQHYFDVDMLQLQSGQKLSYYIEAWDNDGVHGAKASRSEVMTFQMFNNKQLDSAINANAQQINSGLSNSAQQTEKLQDQYKDMQSKMLNSDKSDWEQQQSLQELLKKQQQLQSQVENAKKRFEEQMQQSEQKQYSQDVKDKQEDLKKQMDNLLNKELQEQIKKLQDLIQKMNKEQPMQTMQQLEQDNKLFNMDLQRMQELMKQLEMQMRLEDLVSKMDDLAKKQLELKDQTDKNKKGNDALSKDQQDLKKDLDKAMQGDMKDLNDLNKKMQTPQDMQQSQQQGQQAQQNMQQSDQSLQQNQNSKSSQSQSKAAQNLQQMADMMRQQAGGMNMQQIEMDIRAVRQILTNLMRLSFDQEKLMKNVQQTSVTSQEYLANQTEQNRLHSNSYMIRDSLFSLSKRLSKLSATVNKETTELEKNMKYSLDALENRRVGEALTRQQYVMTRANNLALMLNEMLANLMQMQAQAQNNPGKGSCNNPGGMNPKPGAGKQLSDIITKQQQLGNAMQQMQGAQQGKQPGGQQQGQQPGQQGQQQGQGQKGNQQGGEGGLGSQGNSASNEYGNSEQLARMAEQQAELRRQLNELNSLLNSKGLGNAKELREIQDKMDKNEADLVNRRLGSEFQMRQKEIMTRLLEAEKSLREQEQDDKRSSNTAKEISRPVPPELQKYMQDRQKLLELYKTVPPQLKPYYKNMVEQYYQMIGNK</sequence>
<feature type="compositionally biased region" description="Polar residues" evidence="1">
    <location>
        <begin position="939"/>
        <end position="948"/>
    </location>
</feature>
<proteinExistence type="predicted"/>
<feature type="region of interest" description="Disordered" evidence="1">
    <location>
        <begin position="1106"/>
        <end position="1133"/>
    </location>
</feature>
<keyword evidence="2" id="KW-0472">Membrane</keyword>
<evidence type="ECO:0000256" key="1">
    <source>
        <dbReference type="SAM" id="MobiDB-lite"/>
    </source>
</evidence>
<dbReference type="AlphaFoldDB" id="A0A2W2ABE0"/>
<organism evidence="3 4">
    <name type="scientific">Taibaiella soli</name>
    <dbReference type="NCBI Taxonomy" id="1649169"/>
    <lineage>
        <taxon>Bacteria</taxon>
        <taxon>Pseudomonadati</taxon>
        <taxon>Bacteroidota</taxon>
        <taxon>Chitinophagia</taxon>
        <taxon>Chitinophagales</taxon>
        <taxon>Chitinophagaceae</taxon>
        <taxon>Taibaiella</taxon>
    </lineage>
</organism>
<feature type="compositionally biased region" description="Low complexity" evidence="1">
    <location>
        <begin position="743"/>
        <end position="786"/>
    </location>
</feature>
<gene>
    <name evidence="3" type="ORF">DN068_21135</name>
</gene>
<feature type="region of interest" description="Disordered" evidence="1">
    <location>
        <begin position="739"/>
        <end position="786"/>
    </location>
</feature>
<feature type="compositionally biased region" description="Low complexity" evidence="1">
    <location>
        <begin position="967"/>
        <end position="984"/>
    </location>
</feature>
<feature type="transmembrane region" description="Helical" evidence="2">
    <location>
        <begin position="73"/>
        <end position="97"/>
    </location>
</feature>
<dbReference type="RefSeq" id="WP_111000948.1">
    <property type="nucleotide sequence ID" value="NZ_QKTW01000028.1"/>
</dbReference>
<accession>A0A2W2ABE0</accession>
<evidence type="ECO:0000313" key="3">
    <source>
        <dbReference type="EMBL" id="PZF70932.1"/>
    </source>
</evidence>
<feature type="region of interest" description="Disordered" evidence="1">
    <location>
        <begin position="585"/>
        <end position="611"/>
    </location>
</feature>
<keyword evidence="4" id="KW-1185">Reference proteome</keyword>
<dbReference type="Proteomes" id="UP000248745">
    <property type="component" value="Unassembled WGS sequence"/>
</dbReference>
<keyword evidence="2" id="KW-1133">Transmembrane helix</keyword>
<feature type="transmembrane region" description="Helical" evidence="2">
    <location>
        <begin position="176"/>
        <end position="198"/>
    </location>
</feature>
<comment type="caution">
    <text evidence="3">The sequence shown here is derived from an EMBL/GenBank/DDBJ whole genome shotgun (WGS) entry which is preliminary data.</text>
</comment>